<evidence type="ECO:0000313" key="12">
    <source>
        <dbReference type="Proteomes" id="UP000381693"/>
    </source>
</evidence>
<dbReference type="GO" id="GO:0004425">
    <property type="term" value="F:indole-3-glycerol-phosphate synthase activity"/>
    <property type="evidence" value="ECO:0007669"/>
    <property type="project" value="UniProtKB-EC"/>
</dbReference>
<dbReference type="InterPro" id="IPR045186">
    <property type="entry name" value="Indole-3-glycerol_P_synth"/>
</dbReference>
<dbReference type="PANTHER" id="PTHR22854">
    <property type="entry name" value="TRYPTOPHAN BIOSYNTHESIS PROTEIN"/>
    <property type="match status" value="1"/>
</dbReference>
<dbReference type="InterPro" id="IPR013798">
    <property type="entry name" value="Indole-3-glycerol_P_synth_dom"/>
</dbReference>
<evidence type="ECO:0000256" key="3">
    <source>
        <dbReference type="ARBA" id="ARBA00012362"/>
    </source>
</evidence>
<dbReference type="Proteomes" id="UP000381693">
    <property type="component" value="Unassembled WGS sequence"/>
</dbReference>
<dbReference type="EMBL" id="CABFUZ020000252">
    <property type="protein sequence ID" value="VVM08398.1"/>
    <property type="molecule type" value="Genomic_DNA"/>
</dbReference>
<evidence type="ECO:0000256" key="2">
    <source>
        <dbReference type="ARBA" id="ARBA00004696"/>
    </source>
</evidence>
<dbReference type="Pfam" id="PF00218">
    <property type="entry name" value="IGPS"/>
    <property type="match status" value="1"/>
</dbReference>
<dbReference type="InterPro" id="IPR011060">
    <property type="entry name" value="RibuloseP-bd_barrel"/>
</dbReference>
<organism evidence="11 12">
    <name type="scientific">Methylacidimicrobium cyclopophantes</name>
    <dbReference type="NCBI Taxonomy" id="1041766"/>
    <lineage>
        <taxon>Bacteria</taxon>
        <taxon>Pseudomonadati</taxon>
        <taxon>Verrucomicrobiota</taxon>
        <taxon>Methylacidimicrobium</taxon>
    </lineage>
</organism>
<protein>
    <recommendedName>
        <fullName evidence="3">indole-3-glycerol-phosphate synthase</fullName>
        <ecNumber evidence="3">4.1.1.48</ecNumber>
    </recommendedName>
</protein>
<keyword evidence="6" id="KW-0822">Tryptophan biosynthesis</keyword>
<dbReference type="PANTHER" id="PTHR22854:SF2">
    <property type="entry name" value="INDOLE-3-GLYCEROL-PHOSPHATE SYNTHASE"/>
    <property type="match status" value="1"/>
</dbReference>
<dbReference type="CDD" id="cd00331">
    <property type="entry name" value="IGPS"/>
    <property type="match status" value="1"/>
</dbReference>
<feature type="domain" description="Indole-3-glycerol phosphate synthase" evidence="10">
    <location>
        <begin position="3"/>
        <end position="217"/>
    </location>
</feature>
<feature type="compositionally biased region" description="Basic and acidic residues" evidence="9">
    <location>
        <begin position="211"/>
        <end position="222"/>
    </location>
</feature>
<dbReference type="UniPathway" id="UPA00035">
    <property type="reaction ID" value="UER00043"/>
</dbReference>
<evidence type="ECO:0000256" key="5">
    <source>
        <dbReference type="ARBA" id="ARBA00022793"/>
    </source>
</evidence>
<dbReference type="RefSeq" id="WP_246189656.1">
    <property type="nucleotide sequence ID" value="NZ_CABFUZ020000252.1"/>
</dbReference>
<sequence length="233" mass="25168">MSRALRKKRESIGLIAEVKRASPSAGPIAPDCDPPKQAILYAEAGADGISVLTDSSFFSGSTEDLRRVREAVDLPLLRKDFILSEAQLYQSVILGADAVLLIVAALSSEELHDLYSLAVDLALEPLVEVHNEPELDRALALDAQLIGINNRDLRTFSIDLTTTERLIGFIPEDRVVVSESGVVHGTQAAYLGALGVDAILVGEALMRSEDPKAKAAEFRREATIQGGRRAPRK</sequence>
<reference evidence="11" key="1">
    <citation type="submission" date="2019-09" db="EMBL/GenBank/DDBJ databases">
        <authorList>
            <person name="Cremers G."/>
        </authorList>
    </citation>
    <scope>NUCLEOTIDE SEQUENCE [LARGE SCALE GENOMIC DNA]</scope>
    <source>
        <strain evidence="11">3B</strain>
    </source>
</reference>
<evidence type="ECO:0000256" key="6">
    <source>
        <dbReference type="ARBA" id="ARBA00022822"/>
    </source>
</evidence>
<keyword evidence="5" id="KW-0210">Decarboxylase</keyword>
<dbReference type="SUPFAM" id="SSF51366">
    <property type="entry name" value="Ribulose-phoshate binding barrel"/>
    <property type="match status" value="1"/>
</dbReference>
<evidence type="ECO:0000256" key="1">
    <source>
        <dbReference type="ARBA" id="ARBA00001633"/>
    </source>
</evidence>
<comment type="caution">
    <text evidence="11">The sequence shown here is derived from an EMBL/GenBank/DDBJ whole genome shotgun (WGS) entry which is preliminary data.</text>
</comment>
<evidence type="ECO:0000256" key="7">
    <source>
        <dbReference type="ARBA" id="ARBA00023141"/>
    </source>
</evidence>
<dbReference type="InterPro" id="IPR001468">
    <property type="entry name" value="Indole-3-GlycerolPSynthase_CS"/>
</dbReference>
<evidence type="ECO:0000256" key="9">
    <source>
        <dbReference type="SAM" id="MobiDB-lite"/>
    </source>
</evidence>
<keyword evidence="12" id="KW-1185">Reference proteome</keyword>
<dbReference type="Gene3D" id="3.20.20.70">
    <property type="entry name" value="Aldolase class I"/>
    <property type="match status" value="1"/>
</dbReference>
<keyword evidence="8 11" id="KW-0456">Lyase</keyword>
<dbReference type="GO" id="GO:0004640">
    <property type="term" value="F:phosphoribosylanthranilate isomerase activity"/>
    <property type="evidence" value="ECO:0007669"/>
    <property type="project" value="TreeGrafter"/>
</dbReference>
<proteinExistence type="predicted"/>
<gene>
    <name evidence="11" type="primary">trpC</name>
    <name evidence="11" type="ORF">MAMC_02111</name>
</gene>
<feature type="region of interest" description="Disordered" evidence="9">
    <location>
        <begin position="211"/>
        <end position="233"/>
    </location>
</feature>
<dbReference type="EC" id="4.1.1.48" evidence="3"/>
<comment type="catalytic activity">
    <reaction evidence="1">
        <text>1-(2-carboxyphenylamino)-1-deoxy-D-ribulose 5-phosphate + H(+) = (1S,2R)-1-C-(indol-3-yl)glycerol 3-phosphate + CO2 + H2O</text>
        <dbReference type="Rhea" id="RHEA:23476"/>
        <dbReference type="ChEBI" id="CHEBI:15377"/>
        <dbReference type="ChEBI" id="CHEBI:15378"/>
        <dbReference type="ChEBI" id="CHEBI:16526"/>
        <dbReference type="ChEBI" id="CHEBI:58613"/>
        <dbReference type="ChEBI" id="CHEBI:58866"/>
        <dbReference type="EC" id="4.1.1.48"/>
    </reaction>
</comment>
<accession>A0A5E6MRB3</accession>
<dbReference type="InterPro" id="IPR013785">
    <property type="entry name" value="Aldolase_TIM"/>
</dbReference>
<keyword evidence="4" id="KW-0028">Amino-acid biosynthesis</keyword>
<dbReference type="NCBIfam" id="NF001377">
    <property type="entry name" value="PRK00278.2-4"/>
    <property type="match status" value="1"/>
</dbReference>
<evidence type="ECO:0000256" key="8">
    <source>
        <dbReference type="ARBA" id="ARBA00023239"/>
    </source>
</evidence>
<dbReference type="PROSITE" id="PS00614">
    <property type="entry name" value="IGPS"/>
    <property type="match status" value="1"/>
</dbReference>
<name>A0A5E6MRB3_9BACT</name>
<comment type="pathway">
    <text evidence="2">Amino-acid biosynthesis; L-tryptophan biosynthesis; L-tryptophan from chorismate: step 4/5.</text>
</comment>
<keyword evidence="7" id="KW-0057">Aromatic amino acid biosynthesis</keyword>
<evidence type="ECO:0000256" key="4">
    <source>
        <dbReference type="ARBA" id="ARBA00022605"/>
    </source>
</evidence>
<evidence type="ECO:0000259" key="10">
    <source>
        <dbReference type="Pfam" id="PF00218"/>
    </source>
</evidence>
<dbReference type="AlphaFoldDB" id="A0A5E6MRB3"/>
<dbReference type="FunFam" id="3.20.20.70:FF:000024">
    <property type="entry name" value="Indole-3-glycerol phosphate synthase"/>
    <property type="match status" value="1"/>
</dbReference>
<dbReference type="GO" id="GO:0000162">
    <property type="term" value="P:L-tryptophan biosynthetic process"/>
    <property type="evidence" value="ECO:0007669"/>
    <property type="project" value="UniProtKB-UniPathway"/>
</dbReference>
<evidence type="ECO:0000313" key="11">
    <source>
        <dbReference type="EMBL" id="VVM08398.1"/>
    </source>
</evidence>